<dbReference type="GO" id="GO:0016020">
    <property type="term" value="C:membrane"/>
    <property type="evidence" value="ECO:0007669"/>
    <property type="project" value="TreeGrafter"/>
</dbReference>
<keyword evidence="5" id="KW-1185">Reference proteome</keyword>
<accession>A0A495JLK8</accession>
<dbReference type="InterPro" id="IPR050879">
    <property type="entry name" value="Acyltransferase_3"/>
</dbReference>
<comment type="caution">
    <text evidence="4">The sequence shown here is derived from an EMBL/GenBank/DDBJ whole genome shotgun (WGS) entry which is preliminary data.</text>
</comment>
<feature type="transmembrane region" description="Helical" evidence="2">
    <location>
        <begin position="56"/>
        <end position="79"/>
    </location>
</feature>
<keyword evidence="2" id="KW-0812">Transmembrane</keyword>
<proteinExistence type="predicted"/>
<dbReference type="Pfam" id="PF01757">
    <property type="entry name" value="Acyl_transf_3"/>
    <property type="match status" value="1"/>
</dbReference>
<feature type="transmembrane region" description="Helical" evidence="2">
    <location>
        <begin position="100"/>
        <end position="119"/>
    </location>
</feature>
<evidence type="ECO:0000313" key="5">
    <source>
        <dbReference type="Proteomes" id="UP000277671"/>
    </source>
</evidence>
<feature type="transmembrane region" description="Helical" evidence="2">
    <location>
        <begin position="179"/>
        <end position="198"/>
    </location>
</feature>
<gene>
    <name evidence="4" type="ORF">BDK92_3786</name>
</gene>
<feature type="compositionally biased region" description="Basic and acidic residues" evidence="1">
    <location>
        <begin position="406"/>
        <end position="415"/>
    </location>
</feature>
<evidence type="ECO:0000256" key="2">
    <source>
        <dbReference type="SAM" id="Phobius"/>
    </source>
</evidence>
<dbReference type="PANTHER" id="PTHR23028">
    <property type="entry name" value="ACETYLTRANSFERASE"/>
    <property type="match status" value="1"/>
</dbReference>
<feature type="transmembrane region" description="Helical" evidence="2">
    <location>
        <begin position="242"/>
        <end position="262"/>
    </location>
</feature>
<dbReference type="AlphaFoldDB" id="A0A495JLK8"/>
<keyword evidence="2" id="KW-1133">Transmembrane helix</keyword>
<dbReference type="InterPro" id="IPR002656">
    <property type="entry name" value="Acyl_transf_3_dom"/>
</dbReference>
<dbReference type="RefSeq" id="WP_121157879.1">
    <property type="nucleotide sequence ID" value="NZ_RBKT01000001.1"/>
</dbReference>
<feature type="transmembrane region" description="Helical" evidence="2">
    <location>
        <begin position="335"/>
        <end position="353"/>
    </location>
</feature>
<reference evidence="4 5" key="1">
    <citation type="submission" date="2018-10" db="EMBL/GenBank/DDBJ databases">
        <title>Sequencing the genomes of 1000 actinobacteria strains.</title>
        <authorList>
            <person name="Klenk H.-P."/>
        </authorList>
    </citation>
    <scope>NUCLEOTIDE SEQUENCE [LARGE SCALE GENOMIC DNA]</scope>
    <source>
        <strain evidence="4 5">DSM 45175</strain>
    </source>
</reference>
<sequence>MGATTGDTTRDTNEGAVTTSSSSRLDSITGLRWFAAFAVFGYHLAANASFYEQRDALRFVFLAGSSAVSFFFILSGFVLTWQPQRTESKRVFWWRRFARIYPSHLVTFIAAAFMLRWLGDPLGTKVALTHLTLTQTWIPERSDYWWGFNGVSWSLSCEMFFYLCFPFLAPLIRRASNRALWAIMVTFIALVMAMPWLSDLGEPVGLGETYIVYILPLSRILEFVLGMALATLVRRGHWHGPGLIVSSLFTIFCLTVVVRLAPSSWPNIRVTTATVIAYTLLVAAAAVADVRRTRSLFRARWIVYLGEVSFAFYLVHLMVILSANELLRGHHKLPLAASFLAVFAVSLMFAMAVHEFVEKPFVKILHPSRISTYGEAFRARYRGPRGRGARRSIEDPPLPVVASVPAERDPAGLPG</sequence>
<name>A0A495JLK8_9ACTN</name>
<feature type="transmembrane region" description="Helical" evidence="2">
    <location>
        <begin position="31"/>
        <end position="50"/>
    </location>
</feature>
<dbReference type="GO" id="GO:0016747">
    <property type="term" value="F:acyltransferase activity, transferring groups other than amino-acyl groups"/>
    <property type="evidence" value="ECO:0007669"/>
    <property type="project" value="InterPro"/>
</dbReference>
<feature type="transmembrane region" description="Helical" evidence="2">
    <location>
        <begin position="151"/>
        <end position="172"/>
    </location>
</feature>
<feature type="transmembrane region" description="Helical" evidence="2">
    <location>
        <begin position="302"/>
        <end position="323"/>
    </location>
</feature>
<dbReference type="Proteomes" id="UP000277671">
    <property type="component" value="Unassembled WGS sequence"/>
</dbReference>
<evidence type="ECO:0000259" key="3">
    <source>
        <dbReference type="Pfam" id="PF01757"/>
    </source>
</evidence>
<protein>
    <submittedName>
        <fullName evidence="4">Peptidoglycan/LPS O-acetylase OafA/YrhL</fullName>
    </submittedName>
</protein>
<feature type="domain" description="Acyltransferase 3" evidence="3">
    <location>
        <begin position="26"/>
        <end position="351"/>
    </location>
</feature>
<dbReference type="EMBL" id="RBKT01000001">
    <property type="protein sequence ID" value="RKR89438.1"/>
    <property type="molecule type" value="Genomic_DNA"/>
</dbReference>
<evidence type="ECO:0000313" key="4">
    <source>
        <dbReference type="EMBL" id="RKR89438.1"/>
    </source>
</evidence>
<feature type="transmembrane region" description="Helical" evidence="2">
    <location>
        <begin position="268"/>
        <end position="290"/>
    </location>
</feature>
<evidence type="ECO:0000256" key="1">
    <source>
        <dbReference type="SAM" id="MobiDB-lite"/>
    </source>
</evidence>
<dbReference type="GO" id="GO:0009103">
    <property type="term" value="P:lipopolysaccharide biosynthetic process"/>
    <property type="evidence" value="ECO:0007669"/>
    <property type="project" value="TreeGrafter"/>
</dbReference>
<feature type="transmembrane region" description="Helical" evidence="2">
    <location>
        <begin position="210"/>
        <end position="230"/>
    </location>
</feature>
<feature type="region of interest" description="Disordered" evidence="1">
    <location>
        <begin position="386"/>
        <end position="415"/>
    </location>
</feature>
<dbReference type="OrthoDB" id="9796461at2"/>
<dbReference type="PANTHER" id="PTHR23028:SF53">
    <property type="entry name" value="ACYL_TRANSF_3 DOMAIN-CONTAINING PROTEIN"/>
    <property type="match status" value="1"/>
</dbReference>
<feature type="region of interest" description="Disordered" evidence="1">
    <location>
        <begin position="1"/>
        <end position="20"/>
    </location>
</feature>
<organism evidence="4 5">
    <name type="scientific">Micromonospora pisi</name>
    <dbReference type="NCBI Taxonomy" id="589240"/>
    <lineage>
        <taxon>Bacteria</taxon>
        <taxon>Bacillati</taxon>
        <taxon>Actinomycetota</taxon>
        <taxon>Actinomycetes</taxon>
        <taxon>Micromonosporales</taxon>
        <taxon>Micromonosporaceae</taxon>
        <taxon>Micromonospora</taxon>
    </lineage>
</organism>
<keyword evidence="2" id="KW-0472">Membrane</keyword>